<evidence type="ECO:0000313" key="4">
    <source>
        <dbReference type="Proteomes" id="UP000297741"/>
    </source>
</evidence>
<evidence type="ECO:0000313" key="3">
    <source>
        <dbReference type="EMBL" id="TGD43348.1"/>
    </source>
</evidence>
<feature type="compositionally biased region" description="Basic and acidic residues" evidence="1">
    <location>
        <begin position="64"/>
        <end position="76"/>
    </location>
</feature>
<sequence>MVNGSPRVKRDREERDRLVRQGVLVVDSDPDLYRFSRDHIFGSPSIAGGVVKDGNCSGPQSWRRPADGKTLKEAGG</sequence>
<dbReference type="InterPro" id="IPR025579">
    <property type="entry name" value="DUF4357"/>
</dbReference>
<dbReference type="Pfam" id="PF14267">
    <property type="entry name" value="DUF4357"/>
    <property type="match status" value="1"/>
</dbReference>
<dbReference type="EMBL" id="RPEM01000006">
    <property type="protein sequence ID" value="TGD43348.1"/>
    <property type="molecule type" value="Genomic_DNA"/>
</dbReference>
<feature type="region of interest" description="Disordered" evidence="1">
    <location>
        <begin position="44"/>
        <end position="76"/>
    </location>
</feature>
<keyword evidence="4" id="KW-1185">Reference proteome</keyword>
<comment type="caution">
    <text evidence="3">The sequence shown here is derived from an EMBL/GenBank/DDBJ whole genome shotgun (WGS) entry which is preliminary data.</text>
</comment>
<organism evidence="3 4">
    <name type="scientific">Pseudotabrizicola sediminis</name>
    <dbReference type="NCBI Taxonomy" id="2486418"/>
    <lineage>
        <taxon>Bacteria</taxon>
        <taxon>Pseudomonadati</taxon>
        <taxon>Pseudomonadota</taxon>
        <taxon>Alphaproteobacteria</taxon>
        <taxon>Rhodobacterales</taxon>
        <taxon>Paracoccaceae</taxon>
        <taxon>Pseudotabrizicola</taxon>
    </lineage>
</organism>
<evidence type="ECO:0000259" key="2">
    <source>
        <dbReference type="Pfam" id="PF14267"/>
    </source>
</evidence>
<gene>
    <name evidence="3" type="ORF">EEB11_09755</name>
</gene>
<feature type="domain" description="DUF4357" evidence="2">
    <location>
        <begin position="15"/>
        <end position="71"/>
    </location>
</feature>
<dbReference type="Proteomes" id="UP000297741">
    <property type="component" value="Unassembled WGS sequence"/>
</dbReference>
<name>A0ABY2KQZ0_9RHOB</name>
<proteinExistence type="predicted"/>
<evidence type="ECO:0000256" key="1">
    <source>
        <dbReference type="SAM" id="MobiDB-lite"/>
    </source>
</evidence>
<accession>A0ABY2KQZ0</accession>
<protein>
    <submittedName>
        <fullName evidence="3">DUF4357 domain-containing protein</fullName>
    </submittedName>
</protein>
<reference evidence="3 4" key="1">
    <citation type="submission" date="2018-11" db="EMBL/GenBank/DDBJ databases">
        <title>Tabrizicola sp. isolated from sediment of alpine lake.</title>
        <authorList>
            <person name="Liu Z."/>
        </authorList>
    </citation>
    <scope>NUCLEOTIDE SEQUENCE [LARGE SCALE GENOMIC DNA]</scope>
    <source>
        <strain evidence="3 4">DRYC-M-16</strain>
    </source>
</reference>